<dbReference type="Proteomes" id="UP001206692">
    <property type="component" value="Unassembled WGS sequence"/>
</dbReference>
<evidence type="ECO:0008006" key="3">
    <source>
        <dbReference type="Google" id="ProtNLM"/>
    </source>
</evidence>
<comment type="caution">
    <text evidence="1">The sequence shown here is derived from an EMBL/GenBank/DDBJ whole genome shotgun (WGS) entry which is preliminary data.</text>
</comment>
<accession>A0ABT1SQ75</accession>
<evidence type="ECO:0000313" key="1">
    <source>
        <dbReference type="EMBL" id="MCQ5341465.1"/>
    </source>
</evidence>
<dbReference type="RefSeq" id="WP_062412922.1">
    <property type="nucleotide sequence ID" value="NZ_JAJCIO010000001.1"/>
</dbReference>
<gene>
    <name evidence="1" type="ORF">NE675_00240</name>
</gene>
<keyword evidence="2" id="KW-1185">Reference proteome</keyword>
<protein>
    <recommendedName>
        <fullName evidence="3">PepSY domain-containing protein</fullName>
    </recommendedName>
</protein>
<organism evidence="1 2">
    <name type="scientific">Megasphaera massiliensis</name>
    <dbReference type="NCBI Taxonomy" id="1232428"/>
    <lineage>
        <taxon>Bacteria</taxon>
        <taxon>Bacillati</taxon>
        <taxon>Bacillota</taxon>
        <taxon>Negativicutes</taxon>
        <taxon>Veillonellales</taxon>
        <taxon>Veillonellaceae</taxon>
        <taxon>Megasphaera</taxon>
    </lineage>
</organism>
<proteinExistence type="predicted"/>
<name>A0ABT1SQ75_9FIRM</name>
<evidence type="ECO:0000313" key="2">
    <source>
        <dbReference type="Proteomes" id="UP001206692"/>
    </source>
</evidence>
<reference evidence="1 2" key="1">
    <citation type="submission" date="2022-06" db="EMBL/GenBank/DDBJ databases">
        <title>Isolation of gut microbiota from human fecal samples.</title>
        <authorList>
            <person name="Pamer E.G."/>
            <person name="Barat B."/>
            <person name="Waligurski E."/>
            <person name="Medina S."/>
            <person name="Paddock L."/>
            <person name="Mostad J."/>
        </authorList>
    </citation>
    <scope>NUCLEOTIDE SEQUENCE [LARGE SCALE GENOMIC DNA]</scope>
    <source>
        <strain evidence="1 2">DFI.1.1</strain>
    </source>
</reference>
<dbReference type="EMBL" id="JANGEW010000001">
    <property type="protein sequence ID" value="MCQ5341465.1"/>
    <property type="molecule type" value="Genomic_DNA"/>
</dbReference>
<sequence>MNLFKKALVIGGLGMSLAFSLGGIVPTTAVFAIDADEAQDIVSDMYPGVMIYGLEVVEDGYQVLFHSQRIGPSSVTINEDGEVVDEDVHYR</sequence>